<dbReference type="Proteomes" id="UP000535491">
    <property type="component" value="Unassembled WGS sequence"/>
</dbReference>
<dbReference type="PROSITE" id="PS00869">
    <property type="entry name" value="RENAL_DIPEPTIDASE_1"/>
    <property type="match status" value="1"/>
</dbReference>
<name>A0A7W1WT60_9BACL</name>
<evidence type="ECO:0000313" key="2">
    <source>
        <dbReference type="Proteomes" id="UP000535491"/>
    </source>
</evidence>
<proteinExistence type="predicted"/>
<dbReference type="AlphaFoldDB" id="A0A7W1WT60"/>
<dbReference type="CDD" id="cd01301">
    <property type="entry name" value="rDP_like"/>
    <property type="match status" value="1"/>
</dbReference>
<dbReference type="Gene3D" id="3.20.20.140">
    <property type="entry name" value="Metal-dependent hydrolases"/>
    <property type="match status" value="1"/>
</dbReference>
<dbReference type="PANTHER" id="PTHR10443:SF12">
    <property type="entry name" value="DIPEPTIDASE"/>
    <property type="match status" value="1"/>
</dbReference>
<dbReference type="GO" id="GO:0070573">
    <property type="term" value="F:metallodipeptidase activity"/>
    <property type="evidence" value="ECO:0007669"/>
    <property type="project" value="InterPro"/>
</dbReference>
<dbReference type="EMBL" id="JACEIQ010000016">
    <property type="protein sequence ID" value="MBA4495585.1"/>
    <property type="molecule type" value="Genomic_DNA"/>
</dbReference>
<gene>
    <name evidence="1" type="ORF">H1191_14900</name>
</gene>
<organism evidence="1 2">
    <name type="scientific">Paenactinomyces guangxiensis</name>
    <dbReference type="NCBI Taxonomy" id="1490290"/>
    <lineage>
        <taxon>Bacteria</taxon>
        <taxon>Bacillati</taxon>
        <taxon>Bacillota</taxon>
        <taxon>Bacilli</taxon>
        <taxon>Bacillales</taxon>
        <taxon>Thermoactinomycetaceae</taxon>
        <taxon>Paenactinomyces</taxon>
    </lineage>
</organism>
<comment type="caution">
    <text evidence="1">The sequence shown here is derived from an EMBL/GenBank/DDBJ whole genome shotgun (WGS) entry which is preliminary data.</text>
</comment>
<dbReference type="Pfam" id="PF01244">
    <property type="entry name" value="Peptidase_M19"/>
    <property type="match status" value="1"/>
</dbReference>
<accession>A0A7W1WT60</accession>
<dbReference type="PANTHER" id="PTHR10443">
    <property type="entry name" value="MICROSOMAL DIPEPTIDASE"/>
    <property type="match status" value="1"/>
</dbReference>
<dbReference type="SUPFAM" id="SSF51556">
    <property type="entry name" value="Metallo-dependent hydrolases"/>
    <property type="match status" value="1"/>
</dbReference>
<dbReference type="RefSeq" id="WP_181753180.1">
    <property type="nucleotide sequence ID" value="NZ_JACEIQ010000016.1"/>
</dbReference>
<reference evidence="1 2" key="1">
    <citation type="submission" date="2020-07" db="EMBL/GenBank/DDBJ databases">
        <authorList>
            <person name="Feng H."/>
        </authorList>
    </citation>
    <scope>NUCLEOTIDE SEQUENCE [LARGE SCALE GENOMIC DNA]</scope>
    <source>
        <strain evidence="2">s-10</strain>
    </source>
</reference>
<dbReference type="InterPro" id="IPR000180">
    <property type="entry name" value="Dipep_AS"/>
</dbReference>
<dbReference type="GO" id="GO:0006508">
    <property type="term" value="P:proteolysis"/>
    <property type="evidence" value="ECO:0007669"/>
    <property type="project" value="InterPro"/>
</dbReference>
<dbReference type="PROSITE" id="PS51365">
    <property type="entry name" value="RENAL_DIPEPTIDASE_2"/>
    <property type="match status" value="1"/>
</dbReference>
<dbReference type="InterPro" id="IPR032466">
    <property type="entry name" value="Metal_Hydrolase"/>
</dbReference>
<evidence type="ECO:0000313" key="1">
    <source>
        <dbReference type="EMBL" id="MBA4495585.1"/>
    </source>
</evidence>
<keyword evidence="2" id="KW-1185">Reference proteome</keyword>
<protein>
    <submittedName>
        <fullName evidence="1">Membrane dipeptidase</fullName>
    </submittedName>
</protein>
<sequence>MREYSRIHRNAHVVDAHFDLLMDVEVQRGYGRKKIIETNYLPEFLRGGVNTIVSSVFVDSNFVPEMSLRKALNQISALYAEADESPEKIMICKKYDDIVTAKKEGKVGFILSLEGAEPLYNDLSLLRIFYELGVRIIGLVWSRRNYVGEGSHFSPVREGKRGGITDFGVQLIKEAEKMGIVIDVSHLNDEGFWDVMQFVDKPVIASHSNCRSIANTMRNLTDEQIQAIAAKDGVIGMNATSFFTADTDEKADVEHLLDHVDHIAGLVGVKHIGLGLDLCENFMKYVSPENLAMIPRKPFDVVKGHSALPQLTEGLGRRGYSDGEIELILGKNFIRVFAEVWG</sequence>
<dbReference type="InterPro" id="IPR008257">
    <property type="entry name" value="Pept_M19"/>
</dbReference>